<dbReference type="OrthoDB" id="10577817at2759"/>
<evidence type="ECO:0000313" key="3">
    <source>
        <dbReference type="Proteomes" id="UP001152798"/>
    </source>
</evidence>
<evidence type="ECO:0000313" key="2">
    <source>
        <dbReference type="EMBL" id="CAH1398630.1"/>
    </source>
</evidence>
<dbReference type="Proteomes" id="UP001152798">
    <property type="component" value="Chromosome 4"/>
</dbReference>
<feature type="transmembrane region" description="Helical" evidence="1">
    <location>
        <begin position="70"/>
        <end position="89"/>
    </location>
</feature>
<organism evidence="2 3">
    <name type="scientific">Nezara viridula</name>
    <name type="common">Southern green stink bug</name>
    <name type="synonym">Cimex viridulus</name>
    <dbReference type="NCBI Taxonomy" id="85310"/>
    <lineage>
        <taxon>Eukaryota</taxon>
        <taxon>Metazoa</taxon>
        <taxon>Ecdysozoa</taxon>
        <taxon>Arthropoda</taxon>
        <taxon>Hexapoda</taxon>
        <taxon>Insecta</taxon>
        <taxon>Pterygota</taxon>
        <taxon>Neoptera</taxon>
        <taxon>Paraneoptera</taxon>
        <taxon>Hemiptera</taxon>
        <taxon>Heteroptera</taxon>
        <taxon>Panheteroptera</taxon>
        <taxon>Pentatomomorpha</taxon>
        <taxon>Pentatomoidea</taxon>
        <taxon>Pentatomidae</taxon>
        <taxon>Pentatominae</taxon>
        <taxon>Nezara</taxon>
    </lineage>
</organism>
<sequence>MHFDYYPPPTFLYLHRFWITLLDYTDRTHEMGEDVCRLLITPTECSPPTTLYSAPPAFEPSVRVLRSSSAMFSAITFLVAFSVLGACWARPMKLEIKQFKCAYSTDPYETSVDITKCPGSCEPYSDIALLKTPESFEVLLLFCIETSETLNHQRSIQYEKKLVH</sequence>
<name>A0A9P0HAZ0_NEZVI</name>
<dbReference type="EMBL" id="OV725080">
    <property type="protein sequence ID" value="CAH1398630.1"/>
    <property type="molecule type" value="Genomic_DNA"/>
</dbReference>
<keyword evidence="1" id="KW-1133">Transmembrane helix</keyword>
<keyword evidence="1" id="KW-0812">Transmembrane</keyword>
<reference evidence="2" key="1">
    <citation type="submission" date="2022-01" db="EMBL/GenBank/DDBJ databases">
        <authorList>
            <person name="King R."/>
        </authorList>
    </citation>
    <scope>NUCLEOTIDE SEQUENCE</scope>
</reference>
<accession>A0A9P0HAZ0</accession>
<keyword evidence="1" id="KW-0472">Membrane</keyword>
<evidence type="ECO:0000256" key="1">
    <source>
        <dbReference type="SAM" id="Phobius"/>
    </source>
</evidence>
<proteinExistence type="predicted"/>
<gene>
    <name evidence="2" type="ORF">NEZAVI_LOCUS8236</name>
</gene>
<protein>
    <submittedName>
        <fullName evidence="2">Uncharacterized protein</fullName>
    </submittedName>
</protein>
<dbReference type="AlphaFoldDB" id="A0A9P0HAZ0"/>
<keyword evidence="3" id="KW-1185">Reference proteome</keyword>